<evidence type="ECO:0000256" key="1">
    <source>
        <dbReference type="ARBA" id="ARBA00023239"/>
    </source>
</evidence>
<evidence type="ECO:0000313" key="3">
    <source>
        <dbReference type="EMBL" id="QEC46448.1"/>
    </source>
</evidence>
<gene>
    <name evidence="3" type="ORF">FSW04_01875</name>
</gene>
<reference evidence="3 4" key="1">
    <citation type="journal article" date="2018" name="J. Microbiol.">
        <title>Baekduia soli gen. nov., sp. nov., a novel bacterium isolated from the soil of Baekdu Mountain and proposal of a novel family name, Baekduiaceae fam. nov.</title>
        <authorList>
            <person name="An D.S."/>
            <person name="Siddiqi M.Z."/>
            <person name="Kim K.H."/>
            <person name="Yu H.S."/>
            <person name="Im W.T."/>
        </authorList>
    </citation>
    <scope>NUCLEOTIDE SEQUENCE [LARGE SCALE GENOMIC DNA]</scope>
    <source>
        <strain evidence="3 4">BR7-21</strain>
    </source>
</reference>
<dbReference type="RefSeq" id="WP_146915664.1">
    <property type="nucleotide sequence ID" value="NZ_CP042430.1"/>
</dbReference>
<organism evidence="3 4">
    <name type="scientific">Baekduia soli</name>
    <dbReference type="NCBI Taxonomy" id="496014"/>
    <lineage>
        <taxon>Bacteria</taxon>
        <taxon>Bacillati</taxon>
        <taxon>Actinomycetota</taxon>
        <taxon>Thermoleophilia</taxon>
        <taxon>Solirubrobacterales</taxon>
        <taxon>Baekduiaceae</taxon>
        <taxon>Baekduia</taxon>
    </lineage>
</organism>
<dbReference type="InterPro" id="IPR032466">
    <property type="entry name" value="Metal_Hydrolase"/>
</dbReference>
<dbReference type="AlphaFoldDB" id="A0A5B8U0F9"/>
<evidence type="ECO:0000259" key="2">
    <source>
        <dbReference type="Pfam" id="PF04909"/>
    </source>
</evidence>
<dbReference type="GO" id="GO:0016787">
    <property type="term" value="F:hydrolase activity"/>
    <property type="evidence" value="ECO:0007669"/>
    <property type="project" value="UniProtKB-KW"/>
</dbReference>
<dbReference type="Pfam" id="PF04909">
    <property type="entry name" value="Amidohydro_2"/>
    <property type="match status" value="1"/>
</dbReference>
<keyword evidence="4" id="KW-1185">Reference proteome</keyword>
<keyword evidence="3" id="KW-0378">Hydrolase</keyword>
<accession>A0A5B8U0F9</accession>
<dbReference type="EMBL" id="CP042430">
    <property type="protein sequence ID" value="QEC46448.1"/>
    <property type="molecule type" value="Genomic_DNA"/>
</dbReference>
<dbReference type="Proteomes" id="UP000321805">
    <property type="component" value="Chromosome"/>
</dbReference>
<dbReference type="Gene3D" id="3.20.20.140">
    <property type="entry name" value="Metal-dependent hydrolases"/>
    <property type="match status" value="1"/>
</dbReference>
<proteinExistence type="predicted"/>
<sequence length="371" mass="42580">MSETTLAPGSPSSLAQRDFVVDCDSHNLPMLDDLRPHLPARWREYLDTYGLRTLGEMGIVRARWMASRADSWSPSGKLPGSDPEFFIEQLLDREHIDIAILNSIMMSVQMFVGGNQPQEFTNALMAATNDWVAEQWLDRDDRLRASICTPFEDPESLVAEAERWADDDRFVQIQIPFRTQKPLGHRKYWKLYELCTGRGMPLAMHPGSTGNNLITGAGWVSYYYEDHVGLPQALFNQMASMVCEGVFERFPDMKIVIQEGGWSWVAPFLWRFDRAFEQLKGEVPHLQRRPSEYIREHFWFTTQPIEEPERPEQFHEALAALDMPGRLLFSSDYPHWDFDPPSALPTSLDDDLRRAILGGNARAVYDLPGAR</sequence>
<dbReference type="GO" id="GO:0005737">
    <property type="term" value="C:cytoplasm"/>
    <property type="evidence" value="ECO:0007669"/>
    <property type="project" value="TreeGrafter"/>
</dbReference>
<dbReference type="KEGG" id="bsol:FSW04_01875"/>
<dbReference type="InterPro" id="IPR032465">
    <property type="entry name" value="ACMSD"/>
</dbReference>
<feature type="domain" description="Amidohydrolase-related" evidence="2">
    <location>
        <begin position="106"/>
        <end position="367"/>
    </location>
</feature>
<keyword evidence="1" id="KW-0456">Lyase</keyword>
<dbReference type="PANTHER" id="PTHR21240">
    <property type="entry name" value="2-AMINO-3-CARBOXYLMUCONATE-6-SEMIALDEHYDE DECARBOXYLASE"/>
    <property type="match status" value="1"/>
</dbReference>
<dbReference type="SUPFAM" id="SSF51556">
    <property type="entry name" value="Metallo-dependent hydrolases"/>
    <property type="match status" value="1"/>
</dbReference>
<protein>
    <submittedName>
        <fullName evidence="3">Amidohydrolase</fullName>
    </submittedName>
</protein>
<dbReference type="PANTHER" id="PTHR21240:SF28">
    <property type="entry name" value="ISO-OROTATE DECARBOXYLASE (EUROFUNG)"/>
    <property type="match status" value="1"/>
</dbReference>
<evidence type="ECO:0000313" key="4">
    <source>
        <dbReference type="Proteomes" id="UP000321805"/>
    </source>
</evidence>
<dbReference type="InterPro" id="IPR006680">
    <property type="entry name" value="Amidohydro-rel"/>
</dbReference>
<dbReference type="GO" id="GO:0016831">
    <property type="term" value="F:carboxy-lyase activity"/>
    <property type="evidence" value="ECO:0007669"/>
    <property type="project" value="InterPro"/>
</dbReference>
<dbReference type="OrthoDB" id="2533941at2"/>
<dbReference type="GO" id="GO:0019748">
    <property type="term" value="P:secondary metabolic process"/>
    <property type="evidence" value="ECO:0007669"/>
    <property type="project" value="TreeGrafter"/>
</dbReference>
<name>A0A5B8U0F9_9ACTN</name>